<dbReference type="GeneID" id="16068627"/>
<dbReference type="AlphaFoldDB" id="F2URQ6"/>
<feature type="compositionally biased region" description="Low complexity" evidence="1">
    <location>
        <begin position="346"/>
        <end position="374"/>
    </location>
</feature>
<reference evidence="2" key="1">
    <citation type="submission" date="2009-08" db="EMBL/GenBank/DDBJ databases">
        <title>Annotation of Salpingoeca rosetta.</title>
        <authorList>
            <consortium name="The Broad Institute Genome Sequencing Platform"/>
            <person name="Russ C."/>
            <person name="Cuomo C."/>
            <person name="Burger G."/>
            <person name="Gray M.W."/>
            <person name="Holland P.W.H."/>
            <person name="King N."/>
            <person name="Lang F.B.F."/>
            <person name="Roger A.J."/>
            <person name="Ruiz-Trillo I."/>
            <person name="Young S.K."/>
            <person name="Zeng Q."/>
            <person name="Gargeya S."/>
            <person name="Alvarado L."/>
            <person name="Berlin A."/>
            <person name="Chapman S.B."/>
            <person name="Chen Z."/>
            <person name="Freedman E."/>
            <person name="Gellesch M."/>
            <person name="Goldberg J."/>
            <person name="Griggs A."/>
            <person name="Gujja S."/>
            <person name="Heilman E."/>
            <person name="Heiman D."/>
            <person name="Howarth C."/>
            <person name="Mehta T."/>
            <person name="Neiman D."/>
            <person name="Pearson M."/>
            <person name="Roberts A."/>
            <person name="Saif S."/>
            <person name="Shea T."/>
            <person name="Shenoy N."/>
            <person name="Sisk P."/>
            <person name="Stolte C."/>
            <person name="Sykes S."/>
            <person name="White J."/>
            <person name="Yandava C."/>
            <person name="Haas B."/>
            <person name="Nusbaum C."/>
            <person name="Birren B."/>
        </authorList>
    </citation>
    <scope>NUCLEOTIDE SEQUENCE [LARGE SCALE GENOMIC DNA]</scope>
    <source>
        <strain evidence="2">ATCC 50818</strain>
    </source>
</reference>
<evidence type="ECO:0000313" key="2">
    <source>
        <dbReference type="EMBL" id="EGD80311.1"/>
    </source>
</evidence>
<feature type="compositionally biased region" description="Polar residues" evidence="1">
    <location>
        <begin position="280"/>
        <end position="297"/>
    </location>
</feature>
<feature type="compositionally biased region" description="Low complexity" evidence="1">
    <location>
        <begin position="203"/>
        <end position="212"/>
    </location>
</feature>
<feature type="region of interest" description="Disordered" evidence="1">
    <location>
        <begin position="37"/>
        <end position="238"/>
    </location>
</feature>
<dbReference type="Proteomes" id="UP000007799">
    <property type="component" value="Unassembled WGS sequence"/>
</dbReference>
<dbReference type="EMBL" id="GL832992">
    <property type="protein sequence ID" value="EGD80311.1"/>
    <property type="molecule type" value="Genomic_DNA"/>
</dbReference>
<proteinExistence type="predicted"/>
<keyword evidence="3" id="KW-1185">Reference proteome</keyword>
<dbReference type="KEGG" id="sre:PTSG_10566"/>
<name>F2URQ6_SALR5</name>
<feature type="compositionally biased region" description="Gly residues" evidence="1">
    <location>
        <begin position="444"/>
        <end position="454"/>
    </location>
</feature>
<feature type="compositionally biased region" description="Polar residues" evidence="1">
    <location>
        <begin position="180"/>
        <end position="202"/>
    </location>
</feature>
<evidence type="ECO:0000256" key="1">
    <source>
        <dbReference type="SAM" id="MobiDB-lite"/>
    </source>
</evidence>
<evidence type="ECO:0000313" key="3">
    <source>
        <dbReference type="Proteomes" id="UP000007799"/>
    </source>
</evidence>
<organism evidence="3">
    <name type="scientific">Salpingoeca rosetta (strain ATCC 50818 / BSB-021)</name>
    <dbReference type="NCBI Taxonomy" id="946362"/>
    <lineage>
        <taxon>Eukaryota</taxon>
        <taxon>Choanoflagellata</taxon>
        <taxon>Craspedida</taxon>
        <taxon>Salpingoecidae</taxon>
        <taxon>Salpingoeca</taxon>
    </lineage>
</organism>
<protein>
    <submittedName>
        <fullName evidence="2">Uncharacterized protein</fullName>
    </submittedName>
</protein>
<accession>F2URQ6</accession>
<feature type="compositionally biased region" description="Polar residues" evidence="1">
    <location>
        <begin position="83"/>
        <end position="105"/>
    </location>
</feature>
<feature type="compositionally biased region" description="Basic and acidic residues" evidence="1">
    <location>
        <begin position="112"/>
        <end position="122"/>
    </location>
</feature>
<dbReference type="RefSeq" id="XP_004988101.1">
    <property type="nucleotide sequence ID" value="XM_004988044.1"/>
</dbReference>
<sequence length="491" mass="50704">MHGISPSQQNAPQPAPQQAQNLAVVASLLAQMQGMGAGQAYGPTQTHGSVTGTTAAASASASAATVSDSQTAAAHGREAMEAGQQQGERAQSNVPWQMSHSQASSMLARIGEQYRKQDRPVVGEEDGAQSRKQSFFAGDGRDRDETAAGFQPPSLASALNMTGPSPLRPPDANAHAQCMQFLQQAWDSGQLQAPPTPNVTNDSSSSPQQQQQEGDDAPKSPPKTSNAQDQARLPAAFFPEMFSPLKTGSLPAINLNSPTAFEAFATPDLSSFHPPFSPLAGTSAQTGSVTPQKQLRSPSGDGTGHPSILLASPQFLIGQPSPFTNYLYSPLGFSSFSPRRFSLDEAAAAASSSSSALRSQQQQQQQQQQSSASSDVPSGGELHLQPAPSPYGAPGRRTRTRKARNLTLPGSSLGTSRVDDTDLLAATETVIRTDAPSEGSVDGSSGGHSKGGARGNKRRGGAGRGGSGRGGGGKRRGGGSGGATKRAKQKK</sequence>
<feature type="region of interest" description="Disordered" evidence="1">
    <location>
        <begin position="272"/>
        <end position="308"/>
    </location>
</feature>
<feature type="region of interest" description="Disordered" evidence="1">
    <location>
        <begin position="344"/>
        <end position="491"/>
    </location>
</feature>
<dbReference type="InParanoid" id="F2URQ6"/>
<gene>
    <name evidence="2" type="ORF">PTSG_10566</name>
</gene>
<feature type="compositionally biased region" description="Gly residues" evidence="1">
    <location>
        <begin position="462"/>
        <end position="471"/>
    </location>
</feature>
<feature type="compositionally biased region" description="Low complexity" evidence="1">
    <location>
        <begin position="37"/>
        <end position="74"/>
    </location>
</feature>